<dbReference type="STRING" id="1458425.SRAA_2059"/>
<evidence type="ECO:0000313" key="3">
    <source>
        <dbReference type="Proteomes" id="UP000067461"/>
    </source>
</evidence>
<dbReference type="KEGG" id="cbaa:SRAA_2059"/>
<dbReference type="RefSeq" id="WP_045532557.1">
    <property type="nucleotide sequence ID" value="NZ_AP014568.1"/>
</dbReference>
<dbReference type="NCBIfam" id="TIGR00199">
    <property type="entry name" value="PncC_domain"/>
    <property type="match status" value="1"/>
</dbReference>
<dbReference type="Gene3D" id="3.90.950.20">
    <property type="entry name" value="CinA-like"/>
    <property type="match status" value="1"/>
</dbReference>
<dbReference type="Pfam" id="PF02464">
    <property type="entry name" value="CinA"/>
    <property type="match status" value="1"/>
</dbReference>
<dbReference type="InterPro" id="IPR008136">
    <property type="entry name" value="CinA_C"/>
</dbReference>
<keyword evidence="3" id="KW-1185">Reference proteome</keyword>
<feature type="domain" description="CinA C-terminal" evidence="1">
    <location>
        <begin position="11"/>
        <end position="161"/>
    </location>
</feature>
<sequence length="167" mass="17104">MNTLEPQLLDLCQQLAAALRARSWRMASAESCTGGLIAATCTGLSGSSEWFECGFVCYSNAAKSAHLGVSGALIAQHGAVSEPVVRALAEGALWHSLAQVSVAVSGVAGPLGGSASKPVGTVCFGWATPAGVTSQTQRFEGDRDAVREAAVRHALQGLLRQLLPGDA</sequence>
<dbReference type="HOGENOM" id="CLU_030805_1_1_4"/>
<dbReference type="EMBL" id="AP014568">
    <property type="protein sequence ID" value="BAO81913.1"/>
    <property type="molecule type" value="Genomic_DNA"/>
</dbReference>
<organism evidence="2 3">
    <name type="scientific">Serpentinimonas raichei</name>
    <dbReference type="NCBI Taxonomy" id="1458425"/>
    <lineage>
        <taxon>Bacteria</taxon>
        <taxon>Pseudomonadati</taxon>
        <taxon>Pseudomonadota</taxon>
        <taxon>Betaproteobacteria</taxon>
        <taxon>Burkholderiales</taxon>
        <taxon>Comamonadaceae</taxon>
        <taxon>Serpentinimonas</taxon>
    </lineage>
</organism>
<evidence type="ECO:0000313" key="2">
    <source>
        <dbReference type="EMBL" id="BAO81913.1"/>
    </source>
</evidence>
<accession>A0A060NQX1</accession>
<dbReference type="SUPFAM" id="SSF142433">
    <property type="entry name" value="CinA-like"/>
    <property type="match status" value="1"/>
</dbReference>
<protein>
    <recommendedName>
        <fullName evidence="1">CinA C-terminal domain-containing protein</fullName>
    </recommendedName>
</protein>
<name>A0A060NQX1_9BURK</name>
<proteinExistence type="predicted"/>
<dbReference type="InterPro" id="IPR036653">
    <property type="entry name" value="CinA-like_C"/>
</dbReference>
<evidence type="ECO:0000259" key="1">
    <source>
        <dbReference type="Pfam" id="PF02464"/>
    </source>
</evidence>
<dbReference type="OrthoDB" id="9801454at2"/>
<dbReference type="AlphaFoldDB" id="A0A060NQX1"/>
<gene>
    <name evidence="2" type="ORF">SRAA_2059</name>
</gene>
<reference evidence="2 3" key="1">
    <citation type="journal article" date="2014" name="Nat. Commun.">
        <title>Physiological and genomic features of highly alkaliphilic hydrogen-utilizing Betaproteobacteria from a continental serpentinizing site.</title>
        <authorList>
            <person name="Suzuki S."/>
            <person name="Kuenen J.G."/>
            <person name="Schipper K."/>
            <person name="van der Velde S."/>
            <person name="Ishii S."/>
            <person name="Wu A."/>
            <person name="Sorokin D.Y."/>
            <person name="Tenney A."/>
            <person name="Meng X.Y."/>
            <person name="Morrill P.L."/>
            <person name="Kamagata Y."/>
            <person name="Muyzer G."/>
            <person name="Nealson K.H."/>
        </authorList>
    </citation>
    <scope>NUCLEOTIDE SEQUENCE [LARGE SCALE GENOMIC DNA]</scope>
    <source>
        <strain evidence="2 3">A1</strain>
    </source>
</reference>
<dbReference type="Proteomes" id="UP000067461">
    <property type="component" value="Chromosome"/>
</dbReference>